<dbReference type="GO" id="GO:0005096">
    <property type="term" value="F:GTPase activator activity"/>
    <property type="evidence" value="ECO:0007669"/>
    <property type="project" value="TreeGrafter"/>
</dbReference>
<feature type="compositionally biased region" description="Polar residues" evidence="2">
    <location>
        <begin position="51"/>
        <end position="60"/>
    </location>
</feature>
<dbReference type="InterPro" id="IPR000198">
    <property type="entry name" value="RhoGAP_dom"/>
</dbReference>
<feature type="coiled-coil region" evidence="1">
    <location>
        <begin position="1131"/>
        <end position="1187"/>
    </location>
</feature>
<keyword evidence="5" id="KW-1185">Reference proteome</keyword>
<evidence type="ECO:0000313" key="4">
    <source>
        <dbReference type="EMBL" id="KAH7136429.1"/>
    </source>
</evidence>
<feature type="compositionally biased region" description="Polar residues" evidence="2">
    <location>
        <begin position="455"/>
        <end position="471"/>
    </location>
</feature>
<proteinExistence type="predicted"/>
<feature type="region of interest" description="Disordered" evidence="2">
    <location>
        <begin position="839"/>
        <end position="872"/>
    </location>
</feature>
<feature type="region of interest" description="Disordered" evidence="2">
    <location>
        <begin position="1097"/>
        <end position="1125"/>
    </location>
</feature>
<dbReference type="PANTHER" id="PTHR45808">
    <property type="entry name" value="RHO GTPASE-ACTIVATING PROTEIN 68F"/>
    <property type="match status" value="1"/>
</dbReference>
<dbReference type="SMART" id="SM00324">
    <property type="entry name" value="RhoGAP"/>
    <property type="match status" value="1"/>
</dbReference>
<feature type="region of interest" description="Disordered" evidence="2">
    <location>
        <begin position="37"/>
        <end position="68"/>
    </location>
</feature>
<evidence type="ECO:0000256" key="1">
    <source>
        <dbReference type="SAM" id="Coils"/>
    </source>
</evidence>
<feature type="compositionally biased region" description="Polar residues" evidence="2">
    <location>
        <begin position="1115"/>
        <end position="1125"/>
    </location>
</feature>
<feature type="region of interest" description="Disordered" evidence="2">
    <location>
        <begin position="794"/>
        <end position="819"/>
    </location>
</feature>
<feature type="compositionally biased region" description="Polar residues" evidence="2">
    <location>
        <begin position="552"/>
        <end position="563"/>
    </location>
</feature>
<feature type="compositionally biased region" description="Polar residues" evidence="2">
    <location>
        <begin position="613"/>
        <end position="630"/>
    </location>
</feature>
<accession>A0A9P9IZW2</accession>
<feature type="compositionally biased region" description="Basic and acidic residues" evidence="2">
    <location>
        <begin position="843"/>
        <end position="854"/>
    </location>
</feature>
<feature type="compositionally biased region" description="Basic residues" evidence="2">
    <location>
        <begin position="515"/>
        <end position="524"/>
    </location>
</feature>
<feature type="region of interest" description="Disordered" evidence="2">
    <location>
        <begin position="1212"/>
        <end position="1266"/>
    </location>
</feature>
<feature type="compositionally biased region" description="Basic and acidic residues" evidence="2">
    <location>
        <begin position="484"/>
        <end position="506"/>
    </location>
</feature>
<dbReference type="PANTHER" id="PTHR45808:SF2">
    <property type="entry name" value="RHO GTPASE-ACTIVATING PROTEIN 68F"/>
    <property type="match status" value="1"/>
</dbReference>
<reference evidence="4" key="1">
    <citation type="journal article" date="2021" name="Nat. Commun.">
        <title>Genetic determinants of endophytism in the Arabidopsis root mycobiome.</title>
        <authorList>
            <person name="Mesny F."/>
            <person name="Miyauchi S."/>
            <person name="Thiergart T."/>
            <person name="Pickel B."/>
            <person name="Atanasova L."/>
            <person name="Karlsson M."/>
            <person name="Huettel B."/>
            <person name="Barry K.W."/>
            <person name="Haridas S."/>
            <person name="Chen C."/>
            <person name="Bauer D."/>
            <person name="Andreopoulos W."/>
            <person name="Pangilinan J."/>
            <person name="LaButti K."/>
            <person name="Riley R."/>
            <person name="Lipzen A."/>
            <person name="Clum A."/>
            <person name="Drula E."/>
            <person name="Henrissat B."/>
            <person name="Kohler A."/>
            <person name="Grigoriev I.V."/>
            <person name="Martin F.M."/>
            <person name="Hacquard S."/>
        </authorList>
    </citation>
    <scope>NUCLEOTIDE SEQUENCE</scope>
    <source>
        <strain evidence="4">MPI-CAGE-AT-0147</strain>
    </source>
</reference>
<dbReference type="SUPFAM" id="SSF48350">
    <property type="entry name" value="GTPase activation domain, GAP"/>
    <property type="match status" value="1"/>
</dbReference>
<dbReference type="InterPro" id="IPR008936">
    <property type="entry name" value="Rho_GTPase_activation_prot"/>
</dbReference>
<feature type="region of interest" description="Disordered" evidence="2">
    <location>
        <begin position="1054"/>
        <end position="1084"/>
    </location>
</feature>
<feature type="compositionally biased region" description="Basic and acidic residues" evidence="2">
    <location>
        <begin position="597"/>
        <end position="612"/>
    </location>
</feature>
<feature type="compositionally biased region" description="Basic and acidic residues" evidence="2">
    <location>
        <begin position="651"/>
        <end position="662"/>
    </location>
</feature>
<dbReference type="OrthoDB" id="9994905at2759"/>
<sequence>MDPFSNVDALHPHAIPIPLRRMLPSASSGSFNFPQSFPMRNSPIQGPRVRTSGTWTTSSGDRGRLSDTDEVGNRAAFVQEYNRLAKKHGVRVLVLEDFDLTQARNRLHSPQKRGWFHRILRSASNQSVPVPRPQTLHGRNKRSVSDLAHAIAHPRRETPQSIDIQSMVRLSGKSVLYLPSEHAPSALVLPTCLRATAHYLTQHVATRGIFRIPGSVRVVNALFDYYCQTERGGIDIAGTIRCANLPRHIQVSVHDIASTFKRLLSIIPGGILGSLHTFDALVAIHSQLNGDPEFPRTKHTKVRARLIALAISTIQSTFRRELICAVFGLLSLIGRVAEVTPREDDEGRPLPTGDLMGYSALGIVFGPLLLGDLLDTYSMKLAVPDSGLLLLPLNPPKPRQDRHRPRGAEVKGIASPALNKILIANGITEMLIANWRDIVRQMKSLGIQPGRDVPSLSNLQTGSLPPSSSESFVIRKPSNWEQEEPFHRDSREEVESFRNLKDRSPEPDTPTLVIRRQRPPKRKSSSSNRLGKKPSVGILSPTAEEMTEDEQPQQSMQSVQPEQETPHRGRQRARRNSGIQYLERNSKIFLPKPGHGIKIDSQKDSEGQRESQSRPVQKSGSIEPNENSAAKLTRKRREPTGLNSPGVSMEEDVRRKSSKATDEVDLSTQKKSSEYVGVEAVDDTITITEPTPIERRKAQRVTHGGRERPDVRLWSTVRSDGREMSLSSRSFSFSDKQDEKAAGIENSQLPWDQHDTSKMGFRTPSDKLILSYSTPHQDPSPIAMESQLRFESNNCHKTSDQRKPPSAMTSAKVHGATDSTCGSAIQAPIHRNTIQIHGSISGKSDDKTFREQESHNSQSSSTRGPKEPEMVSHQVSRYDTFPGGTSTPLRPSGAAVSQLWSGAASAPQKIPARPSVSQVAKKRGAVKAMAAMFEGEEPKEINSLQLKPQSRTQSLISLYSQPSPERSGRVSRSGSVWTQQSGRMPSTSSMDQRHSLNLSGNIRQQSGRPLGQVVQNSMSENASLRDQILMNNEHQNRSVPPDKPEMLLFRKPIPARKPVPERNEASLQSPPSLGTMIPHPEQPPVAQHLNFIRPSSSTSNFRQEVESLSLPHDASSLTPRPGSTSMLHSQIRSLQRQLDSKTEEATQLRRQLEVQENADVGTMSQQLRQAMKEAQMWKERAEAAERRVKVFERFTARLRGMREAAAIMDRRSNALDSRSGSAAHDGDNDGGRSFYQKQQLASGGSQRIGRRSSNGDESDTSGRTEDAGVITARIRKCLHGGAGQLDGSLDSTTGSDLLCLKGLTNEVKDIARKDRMQELNHSAVEIWMAAVELPDLNETR</sequence>
<dbReference type="GO" id="GO:0007264">
    <property type="term" value="P:small GTPase-mediated signal transduction"/>
    <property type="evidence" value="ECO:0007669"/>
    <property type="project" value="TreeGrafter"/>
</dbReference>
<dbReference type="PROSITE" id="PS50238">
    <property type="entry name" value="RHOGAP"/>
    <property type="match status" value="1"/>
</dbReference>
<dbReference type="Proteomes" id="UP000738349">
    <property type="component" value="Unassembled WGS sequence"/>
</dbReference>
<feature type="region of interest" description="Disordered" evidence="2">
    <location>
        <begin position="449"/>
        <end position="671"/>
    </location>
</feature>
<comment type="caution">
    <text evidence="4">The sequence shown here is derived from an EMBL/GenBank/DDBJ whole genome shotgun (WGS) entry which is preliminary data.</text>
</comment>
<dbReference type="GO" id="GO:0005737">
    <property type="term" value="C:cytoplasm"/>
    <property type="evidence" value="ECO:0007669"/>
    <property type="project" value="TreeGrafter"/>
</dbReference>
<feature type="domain" description="Rho-GAP" evidence="3">
    <location>
        <begin position="176"/>
        <end position="439"/>
    </location>
</feature>
<evidence type="ECO:0000313" key="5">
    <source>
        <dbReference type="Proteomes" id="UP000738349"/>
    </source>
</evidence>
<evidence type="ECO:0000256" key="2">
    <source>
        <dbReference type="SAM" id="MobiDB-lite"/>
    </source>
</evidence>
<keyword evidence="1" id="KW-0175">Coiled coil</keyword>
<evidence type="ECO:0000259" key="3">
    <source>
        <dbReference type="PROSITE" id="PS50238"/>
    </source>
</evidence>
<dbReference type="EMBL" id="JAGMUV010000013">
    <property type="protein sequence ID" value="KAH7136429.1"/>
    <property type="molecule type" value="Genomic_DNA"/>
</dbReference>
<dbReference type="Gene3D" id="1.10.555.10">
    <property type="entry name" value="Rho GTPase activation protein"/>
    <property type="match status" value="1"/>
</dbReference>
<dbReference type="Pfam" id="PF00620">
    <property type="entry name" value="RhoGAP"/>
    <property type="match status" value="1"/>
</dbReference>
<protein>
    <recommendedName>
        <fullName evidence="3">Rho-GAP domain-containing protein</fullName>
    </recommendedName>
</protein>
<organism evidence="4 5">
    <name type="scientific">Dactylonectria macrodidyma</name>
    <dbReference type="NCBI Taxonomy" id="307937"/>
    <lineage>
        <taxon>Eukaryota</taxon>
        <taxon>Fungi</taxon>
        <taxon>Dikarya</taxon>
        <taxon>Ascomycota</taxon>
        <taxon>Pezizomycotina</taxon>
        <taxon>Sordariomycetes</taxon>
        <taxon>Hypocreomycetidae</taxon>
        <taxon>Hypocreales</taxon>
        <taxon>Nectriaceae</taxon>
        <taxon>Dactylonectria</taxon>
    </lineage>
</organism>
<feature type="compositionally biased region" description="Polar residues" evidence="2">
    <location>
        <begin position="977"/>
        <end position="994"/>
    </location>
</feature>
<feature type="region of interest" description="Disordered" evidence="2">
    <location>
        <begin position="959"/>
        <end position="994"/>
    </location>
</feature>
<name>A0A9P9IZW2_9HYPO</name>
<gene>
    <name evidence="4" type="ORF">EDB81DRAFT_656965</name>
</gene>